<accession>A0A317CCC0</accession>
<dbReference type="RefSeq" id="WP_109823413.1">
    <property type="nucleotide sequence ID" value="NZ_QGKL01000030.1"/>
</dbReference>
<organism evidence="6 7">
    <name type="scientific">Leucothrix arctica</name>
    <dbReference type="NCBI Taxonomy" id="1481894"/>
    <lineage>
        <taxon>Bacteria</taxon>
        <taxon>Pseudomonadati</taxon>
        <taxon>Pseudomonadota</taxon>
        <taxon>Gammaproteobacteria</taxon>
        <taxon>Thiotrichales</taxon>
        <taxon>Thiotrichaceae</taxon>
        <taxon>Leucothrix</taxon>
    </lineage>
</organism>
<evidence type="ECO:0000256" key="2">
    <source>
        <dbReference type="ARBA" id="ARBA00023015"/>
    </source>
</evidence>
<feature type="domain" description="HTH merR-type" evidence="5">
    <location>
        <begin position="1"/>
        <end position="67"/>
    </location>
</feature>
<keyword evidence="4" id="KW-0804">Transcription</keyword>
<dbReference type="AlphaFoldDB" id="A0A317CCC0"/>
<dbReference type="SUPFAM" id="SSF46955">
    <property type="entry name" value="Putative DNA-binding domain"/>
    <property type="match status" value="1"/>
</dbReference>
<evidence type="ECO:0000313" key="6">
    <source>
        <dbReference type="EMBL" id="PWQ96027.1"/>
    </source>
</evidence>
<comment type="caution">
    <text evidence="6">The sequence shown here is derived from an EMBL/GenBank/DDBJ whole genome shotgun (WGS) entry which is preliminary data.</text>
</comment>
<evidence type="ECO:0000259" key="5">
    <source>
        <dbReference type="PROSITE" id="PS50937"/>
    </source>
</evidence>
<dbReference type="EMBL" id="QGKL01000030">
    <property type="protein sequence ID" value="PWQ96027.1"/>
    <property type="molecule type" value="Genomic_DNA"/>
</dbReference>
<evidence type="ECO:0000256" key="1">
    <source>
        <dbReference type="ARBA" id="ARBA00022491"/>
    </source>
</evidence>
<keyword evidence="3" id="KW-0238">DNA-binding</keyword>
<evidence type="ECO:0000256" key="3">
    <source>
        <dbReference type="ARBA" id="ARBA00023125"/>
    </source>
</evidence>
<dbReference type="OrthoDB" id="9808480at2"/>
<dbReference type="InterPro" id="IPR009061">
    <property type="entry name" value="DNA-bd_dom_put_sf"/>
</dbReference>
<dbReference type="Gene3D" id="1.10.1660.10">
    <property type="match status" value="1"/>
</dbReference>
<dbReference type="SMART" id="SM00422">
    <property type="entry name" value="HTH_MERR"/>
    <property type="match status" value="1"/>
</dbReference>
<dbReference type="PANTHER" id="PTHR30204:SF69">
    <property type="entry name" value="MERR-FAMILY TRANSCRIPTIONAL REGULATOR"/>
    <property type="match status" value="1"/>
</dbReference>
<reference evidence="6 7" key="1">
    <citation type="submission" date="2018-05" db="EMBL/GenBank/DDBJ databases">
        <title>Leucothrix arctica sp. nov., isolated from Arctic seawater.</title>
        <authorList>
            <person name="Choi A."/>
            <person name="Baek K."/>
        </authorList>
    </citation>
    <scope>NUCLEOTIDE SEQUENCE [LARGE SCALE GENOMIC DNA]</scope>
    <source>
        <strain evidence="6 7">IMCC9719</strain>
    </source>
</reference>
<keyword evidence="2" id="KW-0805">Transcription regulation</keyword>
<evidence type="ECO:0000256" key="4">
    <source>
        <dbReference type="ARBA" id="ARBA00023163"/>
    </source>
</evidence>
<dbReference type="InterPro" id="IPR047057">
    <property type="entry name" value="MerR_fam"/>
</dbReference>
<proteinExistence type="predicted"/>
<sequence>MFIGEASKLSGATQRAIRLYESMGLLKVSREGKYRFYTHKNIELINIIKDAQTLGINLSEMVAILGQQEEFDWSLVHDFLSQKYSKIESEIRALEVQKMNVKNYQISIAACLEKLDSNP</sequence>
<dbReference type="Pfam" id="PF13411">
    <property type="entry name" value="MerR_1"/>
    <property type="match status" value="1"/>
</dbReference>
<dbReference type="InterPro" id="IPR000551">
    <property type="entry name" value="MerR-type_HTH_dom"/>
</dbReference>
<dbReference type="PROSITE" id="PS50937">
    <property type="entry name" value="HTH_MERR_2"/>
    <property type="match status" value="1"/>
</dbReference>
<protein>
    <submittedName>
        <fullName evidence="6">MerR family transcriptional regulator</fullName>
    </submittedName>
</protein>
<dbReference type="PANTHER" id="PTHR30204">
    <property type="entry name" value="REDOX-CYCLING DRUG-SENSING TRANSCRIPTIONAL ACTIVATOR SOXR"/>
    <property type="match status" value="1"/>
</dbReference>
<gene>
    <name evidence="6" type="ORF">DKT75_10635</name>
</gene>
<dbReference type="GO" id="GO:0003700">
    <property type="term" value="F:DNA-binding transcription factor activity"/>
    <property type="evidence" value="ECO:0007669"/>
    <property type="project" value="InterPro"/>
</dbReference>
<keyword evidence="7" id="KW-1185">Reference proteome</keyword>
<dbReference type="Proteomes" id="UP000245506">
    <property type="component" value="Unassembled WGS sequence"/>
</dbReference>
<keyword evidence="1" id="KW-0678">Repressor</keyword>
<dbReference type="GO" id="GO:0003677">
    <property type="term" value="F:DNA binding"/>
    <property type="evidence" value="ECO:0007669"/>
    <property type="project" value="UniProtKB-KW"/>
</dbReference>
<evidence type="ECO:0000313" key="7">
    <source>
        <dbReference type="Proteomes" id="UP000245506"/>
    </source>
</evidence>
<name>A0A317CCC0_9GAMM</name>